<keyword evidence="13" id="KW-1003">Cell membrane</keyword>
<evidence type="ECO:0000313" key="14">
    <source>
        <dbReference type="EMBL" id="PUE01053.1"/>
    </source>
</evidence>
<dbReference type="EC" id="2.7.1.180" evidence="2 11"/>
<evidence type="ECO:0000256" key="10">
    <source>
        <dbReference type="ARBA" id="ARBA00048540"/>
    </source>
</evidence>
<evidence type="ECO:0000256" key="12">
    <source>
        <dbReference type="PIRSR" id="PIRSR006268-2"/>
    </source>
</evidence>
<dbReference type="GO" id="GO:0005886">
    <property type="term" value="C:plasma membrane"/>
    <property type="evidence" value="ECO:0007669"/>
    <property type="project" value="UniProtKB-SubCell"/>
</dbReference>
<evidence type="ECO:0000256" key="1">
    <source>
        <dbReference type="ARBA" id="ARBA00008282"/>
    </source>
</evidence>
<evidence type="ECO:0000256" key="4">
    <source>
        <dbReference type="ARBA" id="ARBA00022630"/>
    </source>
</evidence>
<protein>
    <recommendedName>
        <fullName evidence="3 11">FAD:protein FMN transferase</fullName>
        <ecNumber evidence="2 11">2.7.1.180</ecNumber>
    </recommendedName>
    <alternativeName>
        <fullName evidence="9 11">Flavin transferase</fullName>
    </alternativeName>
</protein>
<evidence type="ECO:0000256" key="9">
    <source>
        <dbReference type="ARBA" id="ARBA00031306"/>
    </source>
</evidence>
<evidence type="ECO:0000256" key="2">
    <source>
        <dbReference type="ARBA" id="ARBA00011955"/>
    </source>
</evidence>
<reference evidence="14 15" key="1">
    <citation type="submission" date="2018-01" db="EMBL/GenBank/DDBJ databases">
        <title>Novel co-symbiosis in the lucinid bivalve Phacoides pectinatus.</title>
        <authorList>
            <person name="Lim S.J."/>
            <person name="Davis B.G."/>
            <person name="Gill D.E."/>
            <person name="Engel A.S."/>
            <person name="Anderson L.C."/>
            <person name="Campbell B.J."/>
        </authorList>
    </citation>
    <scope>NUCLEOTIDE SEQUENCE [LARGE SCALE GENOMIC DNA]</scope>
    <source>
        <strain evidence="14">N3_P5</strain>
    </source>
</reference>
<evidence type="ECO:0000313" key="15">
    <source>
        <dbReference type="Proteomes" id="UP000250928"/>
    </source>
</evidence>
<dbReference type="GO" id="GO:0046872">
    <property type="term" value="F:metal ion binding"/>
    <property type="evidence" value="ECO:0007669"/>
    <property type="project" value="UniProtKB-UniRule"/>
</dbReference>
<comment type="subcellular location">
    <subcellularLocation>
        <location evidence="13">Cell inner membrane</location>
        <topology evidence="13">Lipid-anchor</topology>
        <orientation evidence="13">Periplasmic side</orientation>
    </subcellularLocation>
</comment>
<feature type="signal peptide" evidence="13">
    <location>
        <begin position="1"/>
        <end position="19"/>
    </location>
</feature>
<comment type="catalytic activity">
    <reaction evidence="10 11 13">
        <text>L-threonyl-[protein] + FAD = FMN-L-threonyl-[protein] + AMP + H(+)</text>
        <dbReference type="Rhea" id="RHEA:36847"/>
        <dbReference type="Rhea" id="RHEA-COMP:11060"/>
        <dbReference type="Rhea" id="RHEA-COMP:11061"/>
        <dbReference type="ChEBI" id="CHEBI:15378"/>
        <dbReference type="ChEBI" id="CHEBI:30013"/>
        <dbReference type="ChEBI" id="CHEBI:57692"/>
        <dbReference type="ChEBI" id="CHEBI:74257"/>
        <dbReference type="ChEBI" id="CHEBI:456215"/>
        <dbReference type="EC" id="2.7.1.180"/>
    </reaction>
</comment>
<dbReference type="EMBL" id="PQCO01000208">
    <property type="protein sequence ID" value="PUE01053.1"/>
    <property type="molecule type" value="Genomic_DNA"/>
</dbReference>
<dbReference type="InterPro" id="IPR024932">
    <property type="entry name" value="ApbE"/>
</dbReference>
<dbReference type="AlphaFoldDB" id="A0A6N4DST3"/>
<dbReference type="Proteomes" id="UP000250928">
    <property type="component" value="Unassembled WGS sequence"/>
</dbReference>
<dbReference type="SUPFAM" id="SSF143631">
    <property type="entry name" value="ApbE-like"/>
    <property type="match status" value="1"/>
</dbReference>
<evidence type="ECO:0000256" key="8">
    <source>
        <dbReference type="ARBA" id="ARBA00022842"/>
    </source>
</evidence>
<comment type="cofactor">
    <cofactor evidence="12">
        <name>Mg(2+)</name>
        <dbReference type="ChEBI" id="CHEBI:18420"/>
    </cofactor>
    <cofactor evidence="12">
        <name>Mn(2+)</name>
        <dbReference type="ChEBI" id="CHEBI:29035"/>
    </cofactor>
    <text evidence="12">Magnesium. Can also use manganese.</text>
</comment>
<keyword evidence="8 11" id="KW-0460">Magnesium</keyword>
<dbReference type="Gene3D" id="3.10.520.10">
    <property type="entry name" value="ApbE-like domains"/>
    <property type="match status" value="1"/>
</dbReference>
<dbReference type="PANTHER" id="PTHR30040:SF2">
    <property type="entry name" value="FAD:PROTEIN FMN TRANSFERASE"/>
    <property type="match status" value="1"/>
</dbReference>
<dbReference type="GO" id="GO:0016740">
    <property type="term" value="F:transferase activity"/>
    <property type="evidence" value="ECO:0007669"/>
    <property type="project" value="UniProtKB-UniRule"/>
</dbReference>
<keyword evidence="13" id="KW-0997">Cell inner membrane</keyword>
<evidence type="ECO:0000256" key="7">
    <source>
        <dbReference type="ARBA" id="ARBA00022827"/>
    </source>
</evidence>
<feature type="chain" id="PRO_5027139278" description="FAD:protein FMN transferase" evidence="13">
    <location>
        <begin position="20"/>
        <end position="344"/>
    </location>
</feature>
<feature type="binding site" evidence="12">
    <location>
        <position position="286"/>
    </location>
    <ligand>
        <name>Mg(2+)</name>
        <dbReference type="ChEBI" id="CHEBI:18420"/>
    </ligand>
</feature>
<evidence type="ECO:0000256" key="5">
    <source>
        <dbReference type="ARBA" id="ARBA00022679"/>
    </source>
</evidence>
<keyword evidence="6 11" id="KW-0479">Metal-binding</keyword>
<evidence type="ECO:0000256" key="11">
    <source>
        <dbReference type="PIRNR" id="PIRNR006268"/>
    </source>
</evidence>
<evidence type="ECO:0000256" key="3">
    <source>
        <dbReference type="ARBA" id="ARBA00016337"/>
    </source>
</evidence>
<comment type="caution">
    <text evidence="14">The sequence shown here is derived from an EMBL/GenBank/DDBJ whole genome shotgun (WGS) entry which is preliminary data.</text>
</comment>
<keyword evidence="5 11" id="KW-0808">Transferase</keyword>
<keyword evidence="13" id="KW-0449">Lipoprotein</keyword>
<gene>
    <name evidence="14" type="ORF">C3L24_08510</name>
</gene>
<feature type="binding site" evidence="12">
    <location>
        <position position="282"/>
    </location>
    <ligand>
        <name>Mg(2+)</name>
        <dbReference type="ChEBI" id="CHEBI:18420"/>
    </ligand>
</feature>
<proteinExistence type="inferred from homology"/>
<sequence>MPRLLLLLTLLALAGCQPAPDVSNSRFLAFGTLVDLTLAGASEQEARQATQVLEEDFQKMHHAWHAWDPGPLGRVNRLLREDEPFAAPPSVLPLIVKGKALSLQSDHLFNPAIGHLVDAWGFHGDDPEGHRPPPQERLDALLRSNPRMSDIEIEGITLHGRNPDVKLDFGAFGKGYGIDLAIGRLRQLGLSDAIVNAGGDLRAIGSRDGRPWRIGIRHPDGEGILATVEIQGDESVFTSGDYERNFTWQGRRYHHIIDPRTGYPAEGTRSATVIHSDAVTADAAATALFIAGPGQWHRIARQMGIRYVLLVDSDGNLHMNPAMRERVVLMEKGVNILLSAPLQE</sequence>
<accession>A0A6N4DST3</accession>
<comment type="function">
    <text evidence="13">Flavin transferase that catalyzes the transfer of the FMN moiety of FAD and its covalent binding to the hydroxyl group of a threonine residue in a target flavoprotein.</text>
</comment>
<keyword evidence="7 11" id="KW-0274">FAD</keyword>
<dbReference type="PIRSF" id="PIRSF006268">
    <property type="entry name" value="ApbE"/>
    <property type="match status" value="1"/>
</dbReference>
<keyword evidence="4 11" id="KW-0285">Flavoprotein</keyword>
<keyword evidence="13" id="KW-0472">Membrane</keyword>
<organism evidence="14 15">
    <name type="scientific">Candidatus Sedimenticola endophacoides</name>
    <dbReference type="NCBI Taxonomy" id="2548426"/>
    <lineage>
        <taxon>Bacteria</taxon>
        <taxon>Pseudomonadati</taxon>
        <taxon>Pseudomonadota</taxon>
        <taxon>Gammaproteobacteria</taxon>
        <taxon>Chromatiales</taxon>
        <taxon>Sedimenticolaceae</taxon>
        <taxon>Sedimenticola</taxon>
    </lineage>
</organism>
<dbReference type="PANTHER" id="PTHR30040">
    <property type="entry name" value="THIAMINE BIOSYNTHESIS LIPOPROTEIN APBE"/>
    <property type="match status" value="1"/>
</dbReference>
<dbReference type="Pfam" id="PF02424">
    <property type="entry name" value="ApbE"/>
    <property type="match status" value="1"/>
</dbReference>
<dbReference type="PROSITE" id="PS51257">
    <property type="entry name" value="PROKAR_LIPOPROTEIN"/>
    <property type="match status" value="1"/>
</dbReference>
<evidence type="ECO:0000256" key="6">
    <source>
        <dbReference type="ARBA" id="ARBA00022723"/>
    </source>
</evidence>
<comment type="similarity">
    <text evidence="1 11 13">Belongs to the ApbE family.</text>
</comment>
<feature type="binding site" evidence="12">
    <location>
        <position position="171"/>
    </location>
    <ligand>
        <name>Mg(2+)</name>
        <dbReference type="ChEBI" id="CHEBI:18420"/>
    </ligand>
</feature>
<evidence type="ECO:0000256" key="13">
    <source>
        <dbReference type="RuleBase" id="RU363002"/>
    </source>
</evidence>
<keyword evidence="13" id="KW-0732">Signal</keyword>
<dbReference type="InterPro" id="IPR003374">
    <property type="entry name" value="ApbE-like_sf"/>
</dbReference>
<name>A0A6N4DST3_9GAMM</name>